<reference evidence="5" key="2">
    <citation type="submission" date="2020-09" db="EMBL/GenBank/DDBJ databases">
        <authorList>
            <person name="Sun Q."/>
            <person name="Sedlacek I."/>
        </authorList>
    </citation>
    <scope>NUCLEOTIDE SEQUENCE</scope>
    <source>
        <strain evidence="5">CCM 7897</strain>
    </source>
</reference>
<dbReference type="AlphaFoldDB" id="A0A917F5X0"/>
<dbReference type="InterPro" id="IPR009057">
    <property type="entry name" value="Homeodomain-like_sf"/>
</dbReference>
<dbReference type="SMART" id="SM00342">
    <property type="entry name" value="HTH_ARAC"/>
    <property type="match status" value="1"/>
</dbReference>
<dbReference type="PANTHER" id="PTHR40055:SF1">
    <property type="entry name" value="TRANSCRIPTIONAL REGULATOR YGIV-RELATED"/>
    <property type="match status" value="1"/>
</dbReference>
<accession>A0A917F5X0</accession>
<evidence type="ECO:0000256" key="1">
    <source>
        <dbReference type="ARBA" id="ARBA00023015"/>
    </source>
</evidence>
<dbReference type="Pfam" id="PF12833">
    <property type="entry name" value="HTH_18"/>
    <property type="match status" value="1"/>
</dbReference>
<evidence type="ECO:0000313" key="5">
    <source>
        <dbReference type="EMBL" id="GGF52713.1"/>
    </source>
</evidence>
<dbReference type="GO" id="GO:0003700">
    <property type="term" value="F:DNA-binding transcription factor activity"/>
    <property type="evidence" value="ECO:0007669"/>
    <property type="project" value="InterPro"/>
</dbReference>
<comment type="caution">
    <text evidence="5">The sequence shown here is derived from an EMBL/GenBank/DDBJ whole genome shotgun (WGS) entry which is preliminary data.</text>
</comment>
<evidence type="ECO:0000313" key="6">
    <source>
        <dbReference type="Proteomes" id="UP000606044"/>
    </source>
</evidence>
<name>A0A917F5X0_9HYPH</name>
<dbReference type="SUPFAM" id="SSF46689">
    <property type="entry name" value="Homeodomain-like"/>
    <property type="match status" value="2"/>
</dbReference>
<gene>
    <name evidence="5" type="ORF">GCM10007301_10250</name>
</gene>
<feature type="domain" description="HTH araC/xylS-type" evidence="4">
    <location>
        <begin position="60"/>
        <end position="158"/>
    </location>
</feature>
<keyword evidence="1" id="KW-0805">Transcription regulation</keyword>
<keyword evidence="6" id="KW-1185">Reference proteome</keyword>
<protein>
    <recommendedName>
        <fullName evidence="4">HTH araC/xylS-type domain-containing protein</fullName>
    </recommendedName>
</protein>
<evidence type="ECO:0000256" key="2">
    <source>
        <dbReference type="ARBA" id="ARBA00023163"/>
    </source>
</evidence>
<dbReference type="InterPro" id="IPR050908">
    <property type="entry name" value="SmbC-like"/>
</dbReference>
<dbReference type="Proteomes" id="UP000606044">
    <property type="component" value="Unassembled WGS sequence"/>
</dbReference>
<dbReference type="SUPFAM" id="SSF55136">
    <property type="entry name" value="Probable bacterial effector-binding domain"/>
    <property type="match status" value="1"/>
</dbReference>
<dbReference type="InterPro" id="IPR018060">
    <property type="entry name" value="HTH_AraC"/>
</dbReference>
<proteinExistence type="predicted"/>
<dbReference type="Gene3D" id="1.10.10.60">
    <property type="entry name" value="Homeodomain-like"/>
    <property type="match status" value="2"/>
</dbReference>
<organism evidence="5 6">
    <name type="scientific">Azorhizobium oxalatiphilum</name>
    <dbReference type="NCBI Taxonomy" id="980631"/>
    <lineage>
        <taxon>Bacteria</taxon>
        <taxon>Pseudomonadati</taxon>
        <taxon>Pseudomonadota</taxon>
        <taxon>Alphaproteobacteria</taxon>
        <taxon>Hyphomicrobiales</taxon>
        <taxon>Xanthobacteraceae</taxon>
        <taxon>Azorhizobium</taxon>
    </lineage>
</organism>
<dbReference type="PROSITE" id="PS01124">
    <property type="entry name" value="HTH_ARAC_FAMILY_2"/>
    <property type="match status" value="1"/>
</dbReference>
<evidence type="ECO:0000259" key="4">
    <source>
        <dbReference type="PROSITE" id="PS01124"/>
    </source>
</evidence>
<dbReference type="InterPro" id="IPR011256">
    <property type="entry name" value="Reg_factor_effector_dom_sf"/>
</dbReference>
<feature type="region of interest" description="Disordered" evidence="3">
    <location>
        <begin position="1"/>
        <end position="37"/>
    </location>
</feature>
<dbReference type="Pfam" id="PF06445">
    <property type="entry name" value="GyrI-like"/>
    <property type="match status" value="1"/>
</dbReference>
<dbReference type="PANTHER" id="PTHR40055">
    <property type="entry name" value="TRANSCRIPTIONAL REGULATOR YGIV-RELATED"/>
    <property type="match status" value="1"/>
</dbReference>
<dbReference type="InterPro" id="IPR029442">
    <property type="entry name" value="GyrI-like"/>
</dbReference>
<evidence type="ECO:0000256" key="3">
    <source>
        <dbReference type="SAM" id="MobiDB-lite"/>
    </source>
</evidence>
<dbReference type="EMBL" id="BMCT01000001">
    <property type="protein sequence ID" value="GGF52713.1"/>
    <property type="molecule type" value="Genomic_DNA"/>
</dbReference>
<dbReference type="Gene3D" id="3.20.80.10">
    <property type="entry name" value="Regulatory factor, effector binding domain"/>
    <property type="match status" value="1"/>
</dbReference>
<dbReference type="GO" id="GO:0043565">
    <property type="term" value="F:sequence-specific DNA binding"/>
    <property type="evidence" value="ECO:0007669"/>
    <property type="project" value="InterPro"/>
</dbReference>
<sequence length="329" mass="35245">MHIVTDSPGAPQGAPTDARPRADAAPAADTASHPAWHAWTRWPPEPAAGIPELVEEDFVLRVLDRIEADFSRVDDLEALADLAGLSPFHFHRRFAEVMGETVVSYGRRIRLEAAASRICRTPASILHTAHAVGYGSQAAFTRAFSRRFGLTPNRLRALAARAAPAPRLLHHDFVAGAQVTRQEDVTLLAMRFHGGFDRISSHWARFGAALEAAGIGDGNLNAIGLMHDDPALTAPSFMRFDCAVVDPDPLAPPPAAPFRRLVLRAGTFAGVAVSGTPDLIAEAAFALCAVYLPRSGRMIGRAPGSIHYQAPPWQAGEAVEAMVRVPADT</sequence>
<keyword evidence="2" id="KW-0804">Transcription</keyword>
<reference evidence="5" key="1">
    <citation type="journal article" date="2014" name="Int. J. Syst. Evol. Microbiol.">
        <title>Complete genome sequence of Corynebacterium casei LMG S-19264T (=DSM 44701T), isolated from a smear-ripened cheese.</title>
        <authorList>
            <consortium name="US DOE Joint Genome Institute (JGI-PGF)"/>
            <person name="Walter F."/>
            <person name="Albersmeier A."/>
            <person name="Kalinowski J."/>
            <person name="Ruckert C."/>
        </authorList>
    </citation>
    <scope>NUCLEOTIDE SEQUENCE</scope>
    <source>
        <strain evidence="5">CCM 7897</strain>
    </source>
</reference>